<feature type="non-terminal residue" evidence="1">
    <location>
        <position position="1"/>
    </location>
</feature>
<gene>
    <name evidence="1" type="ORF">METZ01_LOCUS167115</name>
</gene>
<sequence>SGRFTPSSSSAYMLSYRVSVELAYVPKEIPANTPTAIIRMTEKSLSLVRHRLLASRFVRSV</sequence>
<reference evidence="1" key="1">
    <citation type="submission" date="2018-05" db="EMBL/GenBank/DDBJ databases">
        <authorList>
            <person name="Lanie J.A."/>
            <person name="Ng W.-L."/>
            <person name="Kazmierczak K.M."/>
            <person name="Andrzejewski T.M."/>
            <person name="Davidsen T.M."/>
            <person name="Wayne K.J."/>
            <person name="Tettelin H."/>
            <person name="Glass J.I."/>
            <person name="Rusch D."/>
            <person name="Podicherti R."/>
            <person name="Tsui H.-C.T."/>
            <person name="Winkler M.E."/>
        </authorList>
    </citation>
    <scope>NUCLEOTIDE SEQUENCE</scope>
</reference>
<feature type="non-terminal residue" evidence="1">
    <location>
        <position position="61"/>
    </location>
</feature>
<proteinExistence type="predicted"/>
<name>A0A382BL39_9ZZZZ</name>
<accession>A0A382BL39</accession>
<protein>
    <submittedName>
        <fullName evidence="1">Uncharacterized protein</fullName>
    </submittedName>
</protein>
<dbReference type="EMBL" id="UINC01030224">
    <property type="protein sequence ID" value="SVB14261.1"/>
    <property type="molecule type" value="Genomic_DNA"/>
</dbReference>
<dbReference type="AlphaFoldDB" id="A0A382BL39"/>
<evidence type="ECO:0000313" key="1">
    <source>
        <dbReference type="EMBL" id="SVB14261.1"/>
    </source>
</evidence>
<organism evidence="1">
    <name type="scientific">marine metagenome</name>
    <dbReference type="NCBI Taxonomy" id="408172"/>
    <lineage>
        <taxon>unclassified sequences</taxon>
        <taxon>metagenomes</taxon>
        <taxon>ecological metagenomes</taxon>
    </lineage>
</organism>